<gene>
    <name evidence="1" type="ORF">STRCR_1736</name>
</gene>
<evidence type="ECO:0000313" key="2">
    <source>
        <dbReference type="Proteomes" id="UP000004322"/>
    </source>
</evidence>
<dbReference type="STRING" id="873449.STRCR_1736"/>
<protein>
    <recommendedName>
        <fullName evidence="3">Glyoxalase family protein</fullName>
    </recommendedName>
</protein>
<dbReference type="EMBL" id="AEUV02000002">
    <property type="protein sequence ID" value="EHI73347.1"/>
    <property type="molecule type" value="Genomic_DNA"/>
</dbReference>
<dbReference type="eggNOG" id="COG0346">
    <property type="taxonomic scope" value="Bacteria"/>
</dbReference>
<comment type="caution">
    <text evidence="1">The sequence shown here is derived from an EMBL/GenBank/DDBJ whole genome shotgun (WGS) entry which is preliminary data.</text>
</comment>
<sequence>MLNKEVGIMLYVDDVDSERDFWQTIGCKIESETETMGYPSFNMRPTADSSALFTVYAKDFIRQVSPEVVDNQPSLLFESEELLMLHAKISAVTDKVSPIQTEPFPSFNFASPSGHYYVVKGV</sequence>
<name>G5JQ53_STRCG</name>
<dbReference type="RefSeq" id="WP_004225134.1">
    <property type="nucleotide sequence ID" value="NZ_AEUV02000002.1"/>
</dbReference>
<dbReference type="OrthoDB" id="9803079at2"/>
<evidence type="ECO:0000313" key="1">
    <source>
        <dbReference type="EMBL" id="EHI73347.1"/>
    </source>
</evidence>
<proteinExistence type="predicted"/>
<dbReference type="InterPro" id="IPR029068">
    <property type="entry name" value="Glyas_Bleomycin-R_OHBP_Dase"/>
</dbReference>
<keyword evidence="2" id="KW-1185">Reference proteome</keyword>
<reference evidence="1" key="1">
    <citation type="submission" date="2011-07" db="EMBL/GenBank/DDBJ databases">
        <authorList>
            <person name="Stanhope M.J."/>
            <person name="Durkin A.S."/>
            <person name="Hostetler J."/>
            <person name="Kim M."/>
            <person name="Radune D."/>
            <person name="Singh I."/>
            <person name="Town C.D."/>
        </authorList>
    </citation>
    <scope>NUCLEOTIDE SEQUENCE [LARGE SCALE GENOMIC DNA]</scope>
    <source>
        <strain evidence="1">HS-6</strain>
    </source>
</reference>
<dbReference type="Proteomes" id="UP000004322">
    <property type="component" value="Unassembled WGS sequence"/>
</dbReference>
<evidence type="ECO:0008006" key="3">
    <source>
        <dbReference type="Google" id="ProtNLM"/>
    </source>
</evidence>
<organism evidence="1 2">
    <name type="scientific">Streptococcus criceti HS-6</name>
    <dbReference type="NCBI Taxonomy" id="873449"/>
    <lineage>
        <taxon>Bacteria</taxon>
        <taxon>Bacillati</taxon>
        <taxon>Bacillota</taxon>
        <taxon>Bacilli</taxon>
        <taxon>Lactobacillales</taxon>
        <taxon>Streptococcaceae</taxon>
        <taxon>Streptococcus</taxon>
    </lineage>
</organism>
<dbReference type="AlphaFoldDB" id="G5JQ53"/>
<accession>G5JQ53</accession>
<dbReference type="SUPFAM" id="SSF54593">
    <property type="entry name" value="Glyoxalase/Bleomycin resistance protein/Dihydroxybiphenyl dioxygenase"/>
    <property type="match status" value="1"/>
</dbReference>